<evidence type="ECO:0000256" key="1">
    <source>
        <dbReference type="SAM" id="MobiDB-lite"/>
    </source>
</evidence>
<reference evidence="2 3" key="1">
    <citation type="submission" date="2017-08" db="EMBL/GenBank/DDBJ databases">
        <title>Infants hospitalized years apart are colonized by the same room-sourced microbial strains.</title>
        <authorList>
            <person name="Brooks B."/>
            <person name="Olm M.R."/>
            <person name="Firek B.A."/>
            <person name="Baker R."/>
            <person name="Thomas B.C."/>
            <person name="Morowitz M.J."/>
            <person name="Banfield J.F."/>
        </authorList>
    </citation>
    <scope>NUCLEOTIDE SEQUENCE [LARGE SCALE GENOMIC DNA]</scope>
    <source>
        <strain evidence="2">S2_003_000_R2_14</strain>
    </source>
</reference>
<evidence type="ECO:0000313" key="3">
    <source>
        <dbReference type="Proteomes" id="UP000249061"/>
    </source>
</evidence>
<proteinExistence type="predicted"/>
<dbReference type="AlphaFoldDB" id="A0A2W5TFP5"/>
<accession>A0A2W5TFP5</accession>
<evidence type="ECO:0000313" key="2">
    <source>
        <dbReference type="EMBL" id="PZR10245.1"/>
    </source>
</evidence>
<comment type="caution">
    <text evidence="2">The sequence shown here is derived from an EMBL/GenBank/DDBJ whole genome shotgun (WGS) entry which is preliminary data.</text>
</comment>
<feature type="region of interest" description="Disordered" evidence="1">
    <location>
        <begin position="1"/>
        <end position="21"/>
    </location>
</feature>
<gene>
    <name evidence="2" type="ORF">DI536_20710</name>
</gene>
<dbReference type="PROSITE" id="PS51257">
    <property type="entry name" value="PROKAR_LIPOPROTEIN"/>
    <property type="match status" value="1"/>
</dbReference>
<dbReference type="EMBL" id="QFQP01000018">
    <property type="protein sequence ID" value="PZR10245.1"/>
    <property type="molecule type" value="Genomic_DNA"/>
</dbReference>
<sequence length="73" mass="7017">MAASFGRAGAGAGPAAGTGMPSLTGGGAGAGACAKTGKDIEVTRAATIENRFMCSSCGTHGNDCSHQQRTSLA</sequence>
<protein>
    <submittedName>
        <fullName evidence="2">Uncharacterized protein</fullName>
    </submittedName>
</protein>
<name>A0A2W5TFP5_9BACT</name>
<organism evidence="2 3">
    <name type="scientific">Archangium gephyra</name>
    <dbReference type="NCBI Taxonomy" id="48"/>
    <lineage>
        <taxon>Bacteria</taxon>
        <taxon>Pseudomonadati</taxon>
        <taxon>Myxococcota</taxon>
        <taxon>Myxococcia</taxon>
        <taxon>Myxococcales</taxon>
        <taxon>Cystobacterineae</taxon>
        <taxon>Archangiaceae</taxon>
        <taxon>Archangium</taxon>
    </lineage>
</organism>
<dbReference type="Proteomes" id="UP000249061">
    <property type="component" value="Unassembled WGS sequence"/>
</dbReference>